<dbReference type="EC" id="4.1.1.31" evidence="4"/>
<evidence type="ECO:0000256" key="2">
    <source>
        <dbReference type="PROSITE-ProRule" id="PRU10111"/>
    </source>
</evidence>
<dbReference type="GO" id="GO:0006099">
    <property type="term" value="P:tricarboxylic acid cycle"/>
    <property type="evidence" value="ECO:0007669"/>
    <property type="project" value="InterPro"/>
</dbReference>
<dbReference type="InterPro" id="IPR021135">
    <property type="entry name" value="PEP_COase"/>
</dbReference>
<dbReference type="AlphaFoldDB" id="A0A0D2MUY2"/>
<feature type="region of interest" description="Disordered" evidence="3">
    <location>
        <begin position="253"/>
        <end position="286"/>
    </location>
</feature>
<dbReference type="GeneID" id="25736508"/>
<evidence type="ECO:0000256" key="1">
    <source>
        <dbReference type="ARBA" id="ARBA00048995"/>
    </source>
</evidence>
<dbReference type="PRINTS" id="PR00150">
    <property type="entry name" value="PEPCARBXLASE"/>
</dbReference>
<sequence>MDPDDLFTEITNQTVEIVLTAHPTQVNRRTLQYKHAKIAALLQQHDRQDLMPEERELVIQDLVREVTALWQTDELRRQKPSPVDEARGGLHVVEQSLWSAVPTFLRRMSSALKKHTGRELPLNATPIKFGSWMGGDRDGNPNVTSKTTHHVTALGRWMAADLYLREVDVLRFELSNNQCSDQVWRMATEILEINKHRGAESSDAASEKVAMTSAHPTQTDEASYPGGMVSGTHPGGSYEQQAMLQAERGAVVPHELPGQDPEGGSEVEYSLEVSEDPSRASTPTTARAAAAAAANPLGRAAADGAGPLPTAGGRPRRSSGATDAAGAAGAAAAGVGAVRVKGIGGSSAAGGDSPSHLRYVGVGSIRAAPLGVVG</sequence>
<name>A0A0D2MUY2_9CHLO</name>
<reference evidence="4 5" key="1">
    <citation type="journal article" date="2013" name="BMC Genomics">
        <title>Reconstruction of the lipid metabolism for the microalga Monoraphidium neglectum from its genome sequence reveals characteristics suitable for biofuel production.</title>
        <authorList>
            <person name="Bogen C."/>
            <person name="Al-Dilaimi A."/>
            <person name="Albersmeier A."/>
            <person name="Wichmann J."/>
            <person name="Grundmann M."/>
            <person name="Rupp O."/>
            <person name="Lauersen K.J."/>
            <person name="Blifernez-Klassen O."/>
            <person name="Kalinowski J."/>
            <person name="Goesmann A."/>
            <person name="Mussgnug J.H."/>
            <person name="Kruse O."/>
        </authorList>
    </citation>
    <scope>NUCLEOTIDE SEQUENCE [LARGE SCALE GENOMIC DNA]</scope>
    <source>
        <strain evidence="4 5">SAG 48.87</strain>
    </source>
</reference>
<evidence type="ECO:0000256" key="3">
    <source>
        <dbReference type="SAM" id="MobiDB-lite"/>
    </source>
</evidence>
<dbReference type="PROSITE" id="PS00781">
    <property type="entry name" value="PEPCASE_1"/>
    <property type="match status" value="1"/>
</dbReference>
<dbReference type="OrthoDB" id="1365747at2759"/>
<keyword evidence="4" id="KW-0670">Pyruvate</keyword>
<feature type="region of interest" description="Disordered" evidence="3">
    <location>
        <begin position="198"/>
        <end position="237"/>
    </location>
</feature>
<dbReference type="PANTHER" id="PTHR30523:SF6">
    <property type="entry name" value="PHOSPHOENOLPYRUVATE CARBOXYLASE"/>
    <property type="match status" value="1"/>
</dbReference>
<proteinExistence type="predicted"/>
<dbReference type="Gene3D" id="1.20.1440.90">
    <property type="entry name" value="Phosphoenolpyruvate/pyruvate domain"/>
    <property type="match status" value="1"/>
</dbReference>
<feature type="region of interest" description="Disordered" evidence="3">
    <location>
        <begin position="298"/>
        <end position="324"/>
    </location>
</feature>
<dbReference type="GO" id="GO:0005829">
    <property type="term" value="C:cytosol"/>
    <property type="evidence" value="ECO:0007669"/>
    <property type="project" value="TreeGrafter"/>
</dbReference>
<dbReference type="STRING" id="145388.A0A0D2MUY2"/>
<dbReference type="KEGG" id="mng:MNEG_3630"/>
<accession>A0A0D2MUY2</accession>
<dbReference type="GO" id="GO:0015977">
    <property type="term" value="P:carbon fixation"/>
    <property type="evidence" value="ECO:0007669"/>
    <property type="project" value="InterPro"/>
</dbReference>
<feature type="active site" evidence="2">
    <location>
        <position position="22"/>
    </location>
</feature>
<evidence type="ECO:0000313" key="4">
    <source>
        <dbReference type="EMBL" id="KIZ04332.1"/>
    </source>
</evidence>
<keyword evidence="5" id="KW-1185">Reference proteome</keyword>
<gene>
    <name evidence="4" type="ORF">MNEG_3630</name>
</gene>
<dbReference type="PANTHER" id="PTHR30523">
    <property type="entry name" value="PHOSPHOENOLPYRUVATE CARBOXYLASE"/>
    <property type="match status" value="1"/>
</dbReference>
<dbReference type="GO" id="GO:0008964">
    <property type="term" value="F:phosphoenolpyruvate carboxylase activity"/>
    <property type="evidence" value="ECO:0007669"/>
    <property type="project" value="UniProtKB-EC"/>
</dbReference>
<organism evidence="4 5">
    <name type="scientific">Monoraphidium neglectum</name>
    <dbReference type="NCBI Taxonomy" id="145388"/>
    <lineage>
        <taxon>Eukaryota</taxon>
        <taxon>Viridiplantae</taxon>
        <taxon>Chlorophyta</taxon>
        <taxon>core chlorophytes</taxon>
        <taxon>Chlorophyceae</taxon>
        <taxon>CS clade</taxon>
        <taxon>Sphaeropleales</taxon>
        <taxon>Selenastraceae</taxon>
        <taxon>Monoraphidium</taxon>
    </lineage>
</organism>
<dbReference type="SUPFAM" id="SSF51621">
    <property type="entry name" value="Phosphoenolpyruvate/pyruvate domain"/>
    <property type="match status" value="1"/>
</dbReference>
<evidence type="ECO:0000313" key="5">
    <source>
        <dbReference type="Proteomes" id="UP000054498"/>
    </source>
</evidence>
<protein>
    <submittedName>
        <fullName evidence="4">Phosphoenolpyruvate carboxylase</fullName>
        <ecNumber evidence="4">4.1.1.31</ecNumber>
    </submittedName>
</protein>
<keyword evidence="4" id="KW-0456">Lyase</keyword>
<dbReference type="Proteomes" id="UP000054498">
    <property type="component" value="Unassembled WGS sequence"/>
</dbReference>
<dbReference type="Pfam" id="PF00311">
    <property type="entry name" value="PEPcase"/>
    <property type="match status" value="1"/>
</dbReference>
<comment type="catalytic activity">
    <reaction evidence="1">
        <text>oxaloacetate + phosphate = phosphoenolpyruvate + hydrogencarbonate</text>
        <dbReference type="Rhea" id="RHEA:28370"/>
        <dbReference type="ChEBI" id="CHEBI:16452"/>
        <dbReference type="ChEBI" id="CHEBI:17544"/>
        <dbReference type="ChEBI" id="CHEBI:43474"/>
        <dbReference type="ChEBI" id="CHEBI:58702"/>
        <dbReference type="EC" id="4.1.1.31"/>
    </reaction>
</comment>
<dbReference type="EMBL" id="KK100683">
    <property type="protein sequence ID" value="KIZ04332.1"/>
    <property type="molecule type" value="Genomic_DNA"/>
</dbReference>
<dbReference type="RefSeq" id="XP_013903351.1">
    <property type="nucleotide sequence ID" value="XM_014047897.1"/>
</dbReference>
<dbReference type="InterPro" id="IPR015813">
    <property type="entry name" value="Pyrv/PenolPyrv_kinase-like_dom"/>
</dbReference>
<dbReference type="InterPro" id="IPR018129">
    <property type="entry name" value="PEP_COase_Lys_AS"/>
</dbReference>